<gene>
    <name evidence="3" type="ORF">HDA33_002074</name>
</gene>
<comment type="caution">
    <text evidence="3">The sequence shown here is derived from an EMBL/GenBank/DDBJ whole genome shotgun (WGS) entry which is preliminary data.</text>
</comment>
<dbReference type="InterPro" id="IPR032710">
    <property type="entry name" value="NTF2-like_dom_sf"/>
</dbReference>
<accession>A0A7W9N0Y3</accession>
<name>A0A7W9N0Y3_9MICC</name>
<evidence type="ECO:0000313" key="4">
    <source>
        <dbReference type="Proteomes" id="UP000567246"/>
    </source>
</evidence>
<dbReference type="NCBIfam" id="TIGR02246">
    <property type="entry name" value="SgcJ/EcaC family oxidoreductase"/>
    <property type="match status" value="1"/>
</dbReference>
<reference evidence="3 4" key="1">
    <citation type="submission" date="2020-08" db="EMBL/GenBank/DDBJ databases">
        <title>Sequencing the genomes of 1000 actinobacteria strains.</title>
        <authorList>
            <person name="Klenk H.-P."/>
        </authorList>
    </citation>
    <scope>NUCLEOTIDE SEQUENCE [LARGE SCALE GENOMIC DNA]</scope>
    <source>
        <strain evidence="3 4">DSM 17945</strain>
    </source>
</reference>
<dbReference type="RefSeq" id="WP_184173103.1">
    <property type="nucleotide sequence ID" value="NZ_BAABAG010000017.1"/>
</dbReference>
<dbReference type="Proteomes" id="UP000567246">
    <property type="component" value="Unassembled WGS sequence"/>
</dbReference>
<dbReference type="Pfam" id="PF14534">
    <property type="entry name" value="DUF4440"/>
    <property type="match status" value="1"/>
</dbReference>
<evidence type="ECO:0000259" key="2">
    <source>
        <dbReference type="Pfam" id="PF14534"/>
    </source>
</evidence>
<dbReference type="Gene3D" id="3.10.450.50">
    <property type="match status" value="1"/>
</dbReference>
<dbReference type="InterPro" id="IPR011944">
    <property type="entry name" value="Steroid_delta5-4_isomerase"/>
</dbReference>
<dbReference type="SUPFAM" id="SSF54427">
    <property type="entry name" value="NTF2-like"/>
    <property type="match status" value="1"/>
</dbReference>
<protein>
    <submittedName>
        <fullName evidence="3">Uncharacterized protein (TIGR02246 family)</fullName>
    </submittedName>
</protein>
<dbReference type="AlphaFoldDB" id="A0A7W9N0Y3"/>
<sequence length="197" mass="20983">MSPADPSPRLPARPPASPAAVAEAFEAAWNGADADALADLFAEDADFVTVLGVWWTRRRQIRLDHARGFRWMFPESRLEMDEVRVRDLGDVAVVHAPWTMTGPGVGGEVGEATGTVGVREAGGDGSGGGDGERTGVLLLVVRRDEAGAWEVVAAQNTDRSPEPRPRPADEDDDDLLAEVHPHPSAWLHPDDDGPAAG</sequence>
<feature type="domain" description="DUF4440" evidence="2">
    <location>
        <begin position="20"/>
        <end position="113"/>
    </location>
</feature>
<organism evidence="3 4">
    <name type="scientific">Micrococcus endophyticus</name>
    <dbReference type="NCBI Taxonomy" id="455343"/>
    <lineage>
        <taxon>Bacteria</taxon>
        <taxon>Bacillati</taxon>
        <taxon>Actinomycetota</taxon>
        <taxon>Actinomycetes</taxon>
        <taxon>Micrococcales</taxon>
        <taxon>Micrococcaceae</taxon>
        <taxon>Micrococcus</taxon>
    </lineage>
</organism>
<feature type="region of interest" description="Disordered" evidence="1">
    <location>
        <begin position="150"/>
        <end position="197"/>
    </location>
</feature>
<evidence type="ECO:0000313" key="3">
    <source>
        <dbReference type="EMBL" id="MBB5849510.1"/>
    </source>
</evidence>
<proteinExistence type="predicted"/>
<dbReference type="EMBL" id="JACHMW010000001">
    <property type="protein sequence ID" value="MBB5849510.1"/>
    <property type="molecule type" value="Genomic_DNA"/>
</dbReference>
<feature type="compositionally biased region" description="Basic and acidic residues" evidence="1">
    <location>
        <begin position="159"/>
        <end position="168"/>
    </location>
</feature>
<dbReference type="InterPro" id="IPR027843">
    <property type="entry name" value="DUF4440"/>
</dbReference>
<evidence type="ECO:0000256" key="1">
    <source>
        <dbReference type="SAM" id="MobiDB-lite"/>
    </source>
</evidence>
<keyword evidence="4" id="KW-1185">Reference proteome</keyword>